<dbReference type="Proteomes" id="UP000029488">
    <property type="component" value="Chromosome"/>
</dbReference>
<gene>
    <name evidence="2" type="ORF">LSJ_0556</name>
</gene>
<evidence type="ECO:0000313" key="3">
    <source>
        <dbReference type="Proteomes" id="UP000029488"/>
    </source>
</evidence>
<dbReference type="AlphaFoldDB" id="A0A089QEM8"/>
<evidence type="ECO:0000313" key="2">
    <source>
        <dbReference type="EMBL" id="AIR10253.1"/>
    </source>
</evidence>
<dbReference type="InterPro" id="IPR002052">
    <property type="entry name" value="DNA_methylase_N6_adenine_CS"/>
</dbReference>
<dbReference type="EC" id="2.1.1.-" evidence="2"/>
<reference evidence="2 3" key="1">
    <citation type="journal article" date="2014" name="BMC Genomics">
        <title>Unusual genome complexity in Lactobacillus salivarius JCM1046.</title>
        <authorList>
            <person name="Raftis E.J."/>
            <person name="Forde B.M."/>
            <person name="Claesson M.J."/>
            <person name="O'Toole P.W."/>
        </authorList>
    </citation>
    <scope>NUCLEOTIDE SEQUENCE [LARGE SCALE GENOMIC DNA]</scope>
    <source>
        <strain evidence="2 3">JCM1046</strain>
    </source>
</reference>
<keyword evidence="2" id="KW-0489">Methyltransferase</keyword>
<dbReference type="PANTHER" id="PTHR47739">
    <property type="entry name" value="TRNA1(VAL) (ADENINE(37)-N6)-METHYLTRANSFERASE"/>
    <property type="match status" value="1"/>
</dbReference>
<dbReference type="CDD" id="cd02440">
    <property type="entry name" value="AdoMet_MTases"/>
    <property type="match status" value="1"/>
</dbReference>
<proteinExistence type="predicted"/>
<dbReference type="InterPro" id="IPR007848">
    <property type="entry name" value="Small_mtfrase_dom"/>
</dbReference>
<feature type="domain" description="Methyltransferase small" evidence="1">
    <location>
        <begin position="22"/>
        <end position="138"/>
    </location>
</feature>
<dbReference type="EMBL" id="CP007646">
    <property type="protein sequence ID" value="AIR10253.1"/>
    <property type="molecule type" value="Genomic_DNA"/>
</dbReference>
<dbReference type="RefSeq" id="WP_044004704.1">
    <property type="nucleotide sequence ID" value="NZ_CP007646.1"/>
</dbReference>
<organism evidence="2 3">
    <name type="scientific">Ligilactobacillus salivarius</name>
    <dbReference type="NCBI Taxonomy" id="1624"/>
    <lineage>
        <taxon>Bacteria</taxon>
        <taxon>Bacillati</taxon>
        <taxon>Bacillota</taxon>
        <taxon>Bacilli</taxon>
        <taxon>Lactobacillales</taxon>
        <taxon>Lactobacillaceae</taxon>
        <taxon>Ligilactobacillus</taxon>
    </lineage>
</organism>
<dbReference type="GO" id="GO:0003676">
    <property type="term" value="F:nucleic acid binding"/>
    <property type="evidence" value="ECO:0007669"/>
    <property type="project" value="InterPro"/>
</dbReference>
<dbReference type="InterPro" id="IPR050210">
    <property type="entry name" value="tRNA_Adenine-N(6)_MTase"/>
</dbReference>
<evidence type="ECO:0000259" key="1">
    <source>
        <dbReference type="Pfam" id="PF05175"/>
    </source>
</evidence>
<dbReference type="GO" id="GO:0008170">
    <property type="term" value="F:N-methyltransferase activity"/>
    <property type="evidence" value="ECO:0007669"/>
    <property type="project" value="UniProtKB-ARBA"/>
</dbReference>
<dbReference type="PANTHER" id="PTHR47739:SF1">
    <property type="entry name" value="TRNA1(VAL) (ADENINE(37)-N6)-METHYLTRANSFERASE"/>
    <property type="match status" value="1"/>
</dbReference>
<dbReference type="Pfam" id="PF05175">
    <property type="entry name" value="MTS"/>
    <property type="match status" value="1"/>
</dbReference>
<accession>A0A089QEM8</accession>
<name>A0A089QEM8_9LACO</name>
<dbReference type="GO" id="GO:0032259">
    <property type="term" value="P:methylation"/>
    <property type="evidence" value="ECO:0007669"/>
    <property type="project" value="UniProtKB-KW"/>
</dbReference>
<dbReference type="KEGG" id="lsj:LSJ_0556"/>
<dbReference type="InterPro" id="IPR029063">
    <property type="entry name" value="SAM-dependent_MTases_sf"/>
</dbReference>
<dbReference type="PROSITE" id="PS00092">
    <property type="entry name" value="N6_MTASE"/>
    <property type="match status" value="1"/>
</dbReference>
<protein>
    <submittedName>
        <fullName evidence="2">Methyltransferase</fullName>
        <ecNumber evidence="2">2.1.1.-</ecNumber>
    </submittedName>
</protein>
<dbReference type="Gene3D" id="3.40.50.150">
    <property type="entry name" value="Vaccinia Virus protein VP39"/>
    <property type="match status" value="1"/>
</dbReference>
<dbReference type="GO" id="GO:0008757">
    <property type="term" value="F:S-adenosylmethionine-dependent methyltransferase activity"/>
    <property type="evidence" value="ECO:0007669"/>
    <property type="project" value="UniProtKB-ARBA"/>
</dbReference>
<sequence>MHEDILLSNERIDQLYSSKIKIIQSSEVFSFSIDAVLLADFADSLKKKNSKIVDLCAGNGAVGLFLSQKVNGKIIQVEIQKRLADMARRSILLNNLEDKITILNEDLNNLQGLISKDSVDMVVCNPPYFANLETSKKNPNQYYAIARHEIKVTLEQVIEVTSRLLKFGGKANFVYRPDRLLEMLDLMRKHNIAPKKIQLVYPKKDKEANIVLVQGIKAGKDGGIRYLPPIIVSEDNGKYTNVIGELLYGKGK</sequence>
<dbReference type="SUPFAM" id="SSF53335">
    <property type="entry name" value="S-adenosyl-L-methionine-dependent methyltransferases"/>
    <property type="match status" value="1"/>
</dbReference>
<keyword evidence="2" id="KW-0808">Transferase</keyword>